<dbReference type="OrthoDB" id="9973312at2759"/>
<comment type="caution">
    <text evidence="1">The sequence shown here is derived from an EMBL/GenBank/DDBJ whole genome shotgun (WGS) entry which is preliminary data.</text>
</comment>
<gene>
    <name evidence="1" type="ORF">VCS650_LOCUS22792</name>
</gene>
<proteinExistence type="predicted"/>
<organism evidence="1 2">
    <name type="scientific">Adineta steineri</name>
    <dbReference type="NCBI Taxonomy" id="433720"/>
    <lineage>
        <taxon>Eukaryota</taxon>
        <taxon>Metazoa</taxon>
        <taxon>Spiralia</taxon>
        <taxon>Gnathifera</taxon>
        <taxon>Rotifera</taxon>
        <taxon>Eurotatoria</taxon>
        <taxon>Bdelloidea</taxon>
        <taxon>Adinetida</taxon>
        <taxon>Adinetidae</taxon>
        <taxon>Adineta</taxon>
    </lineage>
</organism>
<evidence type="ECO:0008006" key="3">
    <source>
        <dbReference type="Google" id="ProtNLM"/>
    </source>
</evidence>
<evidence type="ECO:0000313" key="1">
    <source>
        <dbReference type="EMBL" id="CAF1150658.1"/>
    </source>
</evidence>
<sequence>MSLTKPTIFEDLSSDLHISILEYLNAYEIIESFYNLNDYFNRLLTDYHLLLHCTLLNEHNDLDILLSIFCLQQLKSLKCYDYDLLQMLNPNQFVCLHSLTVFKYATNIHEELIIGFLLRIPQLKYCQIKISQSHRRVEITPSNYEKDDDDIISNLEYLDIESKSNLSFSYFYSYILRHTPYLRYFNSSLTCQNINSNIMYEPIDNLIYLSRIILKIHSTKFEFLYLLSQATQNLQYLRFDCSGSPSDRSFLDSRNWVQFLSSWKHLKSLNIYIKIKYTHNIDTFQAHGIQQTFKSIPFLLERHVCPEFYRRGNKTQVQFNAYYKAY</sequence>
<name>A0A814SP05_9BILA</name>
<dbReference type="Proteomes" id="UP000663891">
    <property type="component" value="Unassembled WGS sequence"/>
</dbReference>
<protein>
    <recommendedName>
        <fullName evidence="3">F-box domain-containing protein</fullName>
    </recommendedName>
</protein>
<reference evidence="1" key="1">
    <citation type="submission" date="2021-02" db="EMBL/GenBank/DDBJ databases">
        <authorList>
            <person name="Nowell W R."/>
        </authorList>
    </citation>
    <scope>NUCLEOTIDE SEQUENCE</scope>
</reference>
<accession>A0A814SP05</accession>
<dbReference type="AlphaFoldDB" id="A0A814SP05"/>
<evidence type="ECO:0000313" key="2">
    <source>
        <dbReference type="Proteomes" id="UP000663891"/>
    </source>
</evidence>
<dbReference type="EMBL" id="CAJNON010000260">
    <property type="protein sequence ID" value="CAF1150658.1"/>
    <property type="molecule type" value="Genomic_DNA"/>
</dbReference>